<dbReference type="InterPro" id="IPR036397">
    <property type="entry name" value="RNaseH_sf"/>
</dbReference>
<dbReference type="SUPFAM" id="SSF53098">
    <property type="entry name" value="Ribonuclease H-like"/>
    <property type="match status" value="1"/>
</dbReference>
<dbReference type="VEuPathDB" id="MicrosporidiaDB:DI09_10p290"/>
<keyword evidence="3" id="KW-0540">Nuclease</keyword>
<keyword evidence="5" id="KW-0539">Nucleus</keyword>
<dbReference type="Proteomes" id="UP000029725">
    <property type="component" value="Unassembled WGS sequence"/>
</dbReference>
<dbReference type="InterPro" id="IPR012337">
    <property type="entry name" value="RNaseH-like_sf"/>
</dbReference>
<evidence type="ECO:0000259" key="6">
    <source>
        <dbReference type="SMART" id="SM00479"/>
    </source>
</evidence>
<sequence length="475" mass="52723">MQIGSLGDLGPSGRRIAHVATLNSSLPDPLESVNQNIPISLRRTTLEKMFRIFLDEVKLKRAIPDSPSNEKEPGACIYTFPFMEMAYERERKTASRCMKKTSYVAEMASHLLFLKRQAIPKWIKENCGHESGKENKSTTEKDTAPANSIPVASFAAPQPPPSKIEVLLGMPRRFSEIQMYLLSSEQAAKVGIPSKDYRFSYRISSETSIASDPVACERCEIEFIPSNYYKSSSPSSCAYHEGKLRWPPANAENSNRGMRKNNTKRWSCCEGDRYSTACSLAQLHVYRIPAIADFEMGASPAFSDAKVDLSRSVVTHSGLSLARISIVGWDSQSVLLDLLVKSKDQVVDYNTAFSGITEGTFNGQNKDGPPIVSFEEAQLRVVDLLSCSERVVLVGHSIENDLHAVAHDLIIDTSVLFPHHLGPNYRYGLKGLAERYLQEKIQANIGHSSLEDARAALDIFKFKLALDRGLIAITQ</sequence>
<dbReference type="RefSeq" id="XP_013239559.1">
    <property type="nucleotide sequence ID" value="XM_013384105.1"/>
</dbReference>
<evidence type="ECO:0000256" key="1">
    <source>
        <dbReference type="ARBA" id="ARBA00004123"/>
    </source>
</evidence>
<evidence type="ECO:0000313" key="7">
    <source>
        <dbReference type="EMBL" id="KGG53132.1"/>
    </source>
</evidence>
<dbReference type="HOGENOM" id="CLU_022453_5_2_1"/>
<dbReference type="GO" id="GO:0005634">
    <property type="term" value="C:nucleus"/>
    <property type="evidence" value="ECO:0007669"/>
    <property type="project" value="UniProtKB-SubCell"/>
</dbReference>
<dbReference type="GeneID" id="25257984"/>
<keyword evidence="8" id="KW-1185">Reference proteome</keyword>
<dbReference type="Gene3D" id="3.30.420.10">
    <property type="entry name" value="Ribonuclease H-like superfamily/Ribonuclease H"/>
    <property type="match status" value="1"/>
</dbReference>
<dbReference type="GO" id="GO:0003676">
    <property type="term" value="F:nucleic acid binding"/>
    <property type="evidence" value="ECO:0007669"/>
    <property type="project" value="InterPro"/>
</dbReference>
<comment type="caution">
    <text evidence="7">The sequence shown here is derived from an EMBL/GenBank/DDBJ whole genome shotgun (WGS) entry which is preliminary data.</text>
</comment>
<dbReference type="Pfam" id="PF00929">
    <property type="entry name" value="RNase_T"/>
    <property type="match status" value="1"/>
</dbReference>
<evidence type="ECO:0000256" key="3">
    <source>
        <dbReference type="ARBA" id="ARBA00022722"/>
    </source>
</evidence>
<accession>A0A098VVZ9</accession>
<dbReference type="InterPro" id="IPR013520">
    <property type="entry name" value="Ribonucl_H"/>
</dbReference>
<comment type="similarity">
    <text evidence="2">Belongs to the REXO1/REXO3 family.</text>
</comment>
<proteinExistence type="inferred from homology"/>
<evidence type="ECO:0000256" key="2">
    <source>
        <dbReference type="ARBA" id="ARBA00006357"/>
    </source>
</evidence>
<keyword evidence="4" id="KW-0378">Hydrolase</keyword>
<feature type="domain" description="Exonuclease" evidence="6">
    <location>
        <begin position="288"/>
        <end position="469"/>
    </location>
</feature>
<dbReference type="EMBL" id="JMKJ01000011">
    <property type="protein sequence ID" value="KGG53132.1"/>
    <property type="molecule type" value="Genomic_DNA"/>
</dbReference>
<evidence type="ECO:0000256" key="5">
    <source>
        <dbReference type="ARBA" id="ARBA00023242"/>
    </source>
</evidence>
<gene>
    <name evidence="7" type="ORF">DI09_10p290</name>
</gene>
<protein>
    <recommendedName>
        <fullName evidence="6">Exonuclease domain-containing protein</fullName>
    </recommendedName>
</protein>
<name>A0A098VVZ9_9MICR</name>
<dbReference type="PANTHER" id="PTHR12801">
    <property type="entry name" value="RNA EXONUCLEASE REXO1 / RECO3 FAMILY MEMBER-RELATED"/>
    <property type="match status" value="1"/>
</dbReference>
<evidence type="ECO:0000256" key="4">
    <source>
        <dbReference type="ARBA" id="ARBA00022801"/>
    </source>
</evidence>
<dbReference type="OrthoDB" id="8191639at2759"/>
<reference evidence="7" key="1">
    <citation type="submission" date="2014-04" db="EMBL/GenBank/DDBJ databases">
        <title>A new species of microsporidia sheds light on the evolution of extreme parasitism.</title>
        <authorList>
            <person name="Haag K.L."/>
            <person name="James T.Y."/>
            <person name="Larsson R."/>
            <person name="Schaer T.M."/>
            <person name="Refardt D."/>
            <person name="Pombert J.-F."/>
            <person name="Ebert D."/>
        </authorList>
    </citation>
    <scope>NUCLEOTIDE SEQUENCE [LARGE SCALE GENOMIC DNA]</scope>
    <source>
        <strain evidence="7">UGP3</strain>
        <tissue evidence="7">Spores</tissue>
    </source>
</reference>
<dbReference type="InterPro" id="IPR047021">
    <property type="entry name" value="REXO1/3/4-like"/>
</dbReference>
<comment type="subcellular location">
    <subcellularLocation>
        <location evidence="1">Nucleus</location>
    </subcellularLocation>
</comment>
<dbReference type="SMART" id="SM00479">
    <property type="entry name" value="EXOIII"/>
    <property type="match status" value="1"/>
</dbReference>
<evidence type="ECO:0000313" key="8">
    <source>
        <dbReference type="Proteomes" id="UP000029725"/>
    </source>
</evidence>
<organism evidence="7 8">
    <name type="scientific">Mitosporidium daphniae</name>
    <dbReference type="NCBI Taxonomy" id="1485682"/>
    <lineage>
        <taxon>Eukaryota</taxon>
        <taxon>Fungi</taxon>
        <taxon>Fungi incertae sedis</taxon>
        <taxon>Microsporidia</taxon>
        <taxon>Mitosporidium</taxon>
    </lineage>
</organism>
<dbReference type="AlphaFoldDB" id="A0A098VVZ9"/>
<dbReference type="GO" id="GO:0004527">
    <property type="term" value="F:exonuclease activity"/>
    <property type="evidence" value="ECO:0007669"/>
    <property type="project" value="InterPro"/>
</dbReference>
<dbReference type="PANTHER" id="PTHR12801:SF115">
    <property type="entry name" value="FI18136P1-RELATED"/>
    <property type="match status" value="1"/>
</dbReference>